<name>A0A0P9D0Z8_9CHLR</name>
<dbReference type="PRINTS" id="PR00702">
    <property type="entry name" value="ACRIFLAVINRP"/>
</dbReference>
<feature type="transmembrane region" description="Helical" evidence="1">
    <location>
        <begin position="393"/>
        <end position="413"/>
    </location>
</feature>
<feature type="transmembrane region" description="Helical" evidence="1">
    <location>
        <begin position="21"/>
        <end position="40"/>
    </location>
</feature>
<dbReference type="SUPFAM" id="SSF82866">
    <property type="entry name" value="Multidrug efflux transporter AcrB transmembrane domain"/>
    <property type="match status" value="1"/>
</dbReference>
<dbReference type="Gene3D" id="1.20.1640.10">
    <property type="entry name" value="Multidrug efflux transporter AcrB transmembrane domain"/>
    <property type="match status" value="2"/>
</dbReference>
<dbReference type="EMBL" id="LJCR01000509">
    <property type="protein sequence ID" value="KPV52545.1"/>
    <property type="molecule type" value="Genomic_DNA"/>
</dbReference>
<evidence type="ECO:0000256" key="1">
    <source>
        <dbReference type="SAM" id="Phobius"/>
    </source>
</evidence>
<dbReference type="SUPFAM" id="SSF82693">
    <property type="entry name" value="Multidrug efflux transporter AcrB pore domain, PN1, PN2, PC1 and PC2 subdomains"/>
    <property type="match status" value="3"/>
</dbReference>
<reference evidence="2 3" key="1">
    <citation type="submission" date="2015-09" db="EMBL/GenBank/DDBJ databases">
        <title>Draft genome sequence of Kouleothrix aurantiaca JCM 19913.</title>
        <authorList>
            <person name="Hemp J."/>
        </authorList>
    </citation>
    <scope>NUCLEOTIDE SEQUENCE [LARGE SCALE GENOMIC DNA]</scope>
    <source>
        <strain evidence="2 3">COM-B</strain>
    </source>
</reference>
<dbReference type="SUPFAM" id="SSF82714">
    <property type="entry name" value="Multidrug efflux transporter AcrB TolC docking domain, DN and DC subdomains"/>
    <property type="match status" value="1"/>
</dbReference>
<dbReference type="Gene3D" id="3.30.70.1440">
    <property type="entry name" value="Multidrug efflux transporter AcrB pore domain"/>
    <property type="match status" value="1"/>
</dbReference>
<gene>
    <name evidence="2" type="ORF">SE17_14860</name>
</gene>
<protein>
    <submittedName>
        <fullName evidence="2">Acriflavin resistance protein</fullName>
    </submittedName>
</protein>
<evidence type="ECO:0000313" key="3">
    <source>
        <dbReference type="Proteomes" id="UP000050509"/>
    </source>
</evidence>
<comment type="caution">
    <text evidence="2">The sequence shown here is derived from an EMBL/GenBank/DDBJ whole genome shotgun (WGS) entry which is preliminary data.</text>
</comment>
<dbReference type="PANTHER" id="PTHR32063:SF0">
    <property type="entry name" value="SWARMING MOTILITY PROTEIN SWRC"/>
    <property type="match status" value="1"/>
</dbReference>
<proteinExistence type="predicted"/>
<sequence length="729" mass="78296">MAQSGQDKLQGMVISDTSIRQPVFITMLMLLTIVIGFLAYTTLPVNLLPDISVPVVAVTIPYPGAGPESVADQVAKPMEDTLNTLSGVKHITSNSSEGISTLIIEFDTNVDIDKAEQGVRDKVNAVRPTLPTDVRDPVFLKFDPNDAPILTLAVAGNGTRTPLQLRKLVDDDIVPLLQRVGGVGSVTVNGGQVRQINVQMNLDKLKAYQVLPVQITRALQQANTNFGLGTINANGQDVGLRAPSMLATPADITRVQITGTPFTIGDVATVEDGVAEAVSYARLDGKEAITIAIRKQSGTNTVAVADSVKAQLASIFAGKSDLNYFIPNDQSTAVKNSTRSAIEELLIASLAAMLIVWLFFRDLRNTLVTVAGLPVIMIGTFAAIKLFGLTINLLTLLALSLSVGLVIDDAIVVRENIFRQMERGATPRQASSRGTAQVALSVLAMSLTIIAVFLPVTFTSGVTGIVFKSFGITVACAMAISLIEAFTLAPMLSAYFFKQKSGHGHTHAQELTPEEELLEEAKEDPGRIGQWYGRLLAWSLNHRLAVVFIALAVFVASFFVASTLKFSFFPAQDTHTFNVGYELQPGSPLARTNDLAKQVETALHEDEGVETVLSSVGGTGTAERAEFFVKIKIEESTNAVQQRLRARLEKLGLPNLAFSAPSFQGNSTAITNRTIQVSVQTTRPIEELTPLLLQLQGQAQGIQGLVDVEASYKPGKPELRFHVDPAKIG</sequence>
<accession>A0A0P9D0Z8</accession>
<keyword evidence="3" id="KW-1185">Reference proteome</keyword>
<feature type="transmembrane region" description="Helical" evidence="1">
    <location>
        <begin position="367"/>
        <end position="387"/>
    </location>
</feature>
<evidence type="ECO:0000313" key="2">
    <source>
        <dbReference type="EMBL" id="KPV52545.1"/>
    </source>
</evidence>
<dbReference type="InterPro" id="IPR027463">
    <property type="entry name" value="AcrB_DN_DC_subdom"/>
</dbReference>
<keyword evidence="1" id="KW-1133">Transmembrane helix</keyword>
<dbReference type="PANTHER" id="PTHR32063">
    <property type="match status" value="1"/>
</dbReference>
<dbReference type="GO" id="GO:0005886">
    <property type="term" value="C:plasma membrane"/>
    <property type="evidence" value="ECO:0007669"/>
    <property type="project" value="TreeGrafter"/>
</dbReference>
<dbReference type="InterPro" id="IPR001036">
    <property type="entry name" value="Acrflvin-R"/>
</dbReference>
<dbReference type="AlphaFoldDB" id="A0A0P9D0Z8"/>
<feature type="transmembrane region" description="Helical" evidence="1">
    <location>
        <begin position="434"/>
        <end position="458"/>
    </location>
</feature>
<keyword evidence="1" id="KW-0812">Transmembrane</keyword>
<dbReference type="GO" id="GO:0042910">
    <property type="term" value="F:xenobiotic transmembrane transporter activity"/>
    <property type="evidence" value="ECO:0007669"/>
    <property type="project" value="TreeGrafter"/>
</dbReference>
<feature type="non-terminal residue" evidence="2">
    <location>
        <position position="729"/>
    </location>
</feature>
<dbReference type="Gene3D" id="3.30.2090.10">
    <property type="entry name" value="Multidrug efflux transporter AcrB TolC docking domain, DN and DC subdomains"/>
    <property type="match status" value="2"/>
</dbReference>
<feature type="transmembrane region" description="Helical" evidence="1">
    <location>
        <begin position="470"/>
        <end position="497"/>
    </location>
</feature>
<feature type="transmembrane region" description="Helical" evidence="1">
    <location>
        <begin position="341"/>
        <end position="360"/>
    </location>
</feature>
<dbReference type="Gene3D" id="3.30.70.1430">
    <property type="entry name" value="Multidrug efflux transporter AcrB pore domain"/>
    <property type="match status" value="2"/>
</dbReference>
<feature type="transmembrane region" description="Helical" evidence="1">
    <location>
        <begin position="544"/>
        <end position="564"/>
    </location>
</feature>
<dbReference type="Proteomes" id="UP000050509">
    <property type="component" value="Unassembled WGS sequence"/>
</dbReference>
<organism evidence="2 3">
    <name type="scientific">Kouleothrix aurantiaca</name>
    <dbReference type="NCBI Taxonomy" id="186479"/>
    <lineage>
        <taxon>Bacteria</taxon>
        <taxon>Bacillati</taxon>
        <taxon>Chloroflexota</taxon>
        <taxon>Chloroflexia</taxon>
        <taxon>Chloroflexales</taxon>
        <taxon>Roseiflexineae</taxon>
        <taxon>Roseiflexaceae</taxon>
        <taxon>Kouleothrix</taxon>
    </lineage>
</organism>
<dbReference type="Gene3D" id="3.30.70.1320">
    <property type="entry name" value="Multidrug efflux transporter AcrB pore domain like"/>
    <property type="match status" value="1"/>
</dbReference>
<keyword evidence="1" id="KW-0472">Membrane</keyword>
<dbReference type="Pfam" id="PF00873">
    <property type="entry name" value="ACR_tran"/>
    <property type="match status" value="1"/>
</dbReference>